<evidence type="ECO:0000313" key="1">
    <source>
        <dbReference type="EMBL" id="EMD89533.1"/>
    </source>
</evidence>
<dbReference type="AlphaFoldDB" id="M2UNK9"/>
<accession>M2UNK9</accession>
<keyword evidence="2" id="KW-1185">Reference proteome</keyword>
<name>M2UNK9_COCH5</name>
<dbReference type="HOGENOM" id="CLU_2133268_0_0_1"/>
<protein>
    <submittedName>
        <fullName evidence="1">Uncharacterized protein</fullName>
    </submittedName>
</protein>
<reference evidence="1 2" key="1">
    <citation type="journal article" date="2012" name="PLoS Pathog.">
        <title>Diverse lifestyles and strategies of plant pathogenesis encoded in the genomes of eighteen Dothideomycetes fungi.</title>
        <authorList>
            <person name="Ohm R.A."/>
            <person name="Feau N."/>
            <person name="Henrissat B."/>
            <person name="Schoch C.L."/>
            <person name="Horwitz B.A."/>
            <person name="Barry K.W."/>
            <person name="Condon B.J."/>
            <person name="Copeland A.C."/>
            <person name="Dhillon B."/>
            <person name="Glaser F."/>
            <person name="Hesse C.N."/>
            <person name="Kosti I."/>
            <person name="LaButti K."/>
            <person name="Lindquist E.A."/>
            <person name="Lucas S."/>
            <person name="Salamov A.A."/>
            <person name="Bradshaw R.E."/>
            <person name="Ciuffetti L."/>
            <person name="Hamelin R.C."/>
            <person name="Kema G.H.J."/>
            <person name="Lawrence C."/>
            <person name="Scott J.A."/>
            <person name="Spatafora J.W."/>
            <person name="Turgeon B.G."/>
            <person name="de Wit P.J.G.M."/>
            <person name="Zhong S."/>
            <person name="Goodwin S.B."/>
            <person name="Grigoriev I.V."/>
        </authorList>
    </citation>
    <scope>NUCLEOTIDE SEQUENCE [LARGE SCALE GENOMIC DNA]</scope>
    <source>
        <strain evidence="2">C5 / ATCC 48332 / race O</strain>
    </source>
</reference>
<reference evidence="2" key="2">
    <citation type="journal article" date="2013" name="PLoS Genet.">
        <title>Comparative genome structure, secondary metabolite, and effector coding capacity across Cochliobolus pathogens.</title>
        <authorList>
            <person name="Condon B.J."/>
            <person name="Leng Y."/>
            <person name="Wu D."/>
            <person name="Bushley K.E."/>
            <person name="Ohm R.A."/>
            <person name="Otillar R."/>
            <person name="Martin J."/>
            <person name="Schackwitz W."/>
            <person name="Grimwood J."/>
            <person name="MohdZainudin N."/>
            <person name="Xue C."/>
            <person name="Wang R."/>
            <person name="Manning V.A."/>
            <person name="Dhillon B."/>
            <person name="Tu Z.J."/>
            <person name="Steffenson B.J."/>
            <person name="Salamov A."/>
            <person name="Sun H."/>
            <person name="Lowry S."/>
            <person name="LaButti K."/>
            <person name="Han J."/>
            <person name="Copeland A."/>
            <person name="Lindquist E."/>
            <person name="Barry K."/>
            <person name="Schmutz J."/>
            <person name="Baker S.E."/>
            <person name="Ciuffetti L.M."/>
            <person name="Grigoriev I.V."/>
            <person name="Zhong S."/>
            <person name="Turgeon B.G."/>
        </authorList>
    </citation>
    <scope>NUCLEOTIDE SEQUENCE [LARGE SCALE GENOMIC DNA]</scope>
    <source>
        <strain evidence="2">C5 / ATCC 48332 / race O</strain>
    </source>
</reference>
<gene>
    <name evidence="1" type="ORF">COCHEDRAFT_1214611</name>
</gene>
<sequence length="113" mass="12343">MTAVLKGRAINSIYTFLKEHGTSQAFIRTNPTGTDALIIELKGIGSPADNVALVWTQDMIMVQQQLRPTVTSLVASILSKSQEESGSEVFCEICCTSQQDDLSDFNELDIADM</sequence>
<dbReference type="Proteomes" id="UP000016936">
    <property type="component" value="Unassembled WGS sequence"/>
</dbReference>
<dbReference type="EMBL" id="KB445578">
    <property type="protein sequence ID" value="EMD89533.1"/>
    <property type="molecule type" value="Genomic_DNA"/>
</dbReference>
<proteinExistence type="predicted"/>
<evidence type="ECO:0000313" key="2">
    <source>
        <dbReference type="Proteomes" id="UP000016936"/>
    </source>
</evidence>
<organism evidence="1 2">
    <name type="scientific">Cochliobolus heterostrophus (strain C5 / ATCC 48332 / race O)</name>
    <name type="common">Southern corn leaf blight fungus</name>
    <name type="synonym">Bipolaris maydis</name>
    <dbReference type="NCBI Taxonomy" id="701091"/>
    <lineage>
        <taxon>Eukaryota</taxon>
        <taxon>Fungi</taxon>
        <taxon>Dikarya</taxon>
        <taxon>Ascomycota</taxon>
        <taxon>Pezizomycotina</taxon>
        <taxon>Dothideomycetes</taxon>
        <taxon>Pleosporomycetidae</taxon>
        <taxon>Pleosporales</taxon>
        <taxon>Pleosporineae</taxon>
        <taxon>Pleosporaceae</taxon>
        <taxon>Bipolaris</taxon>
    </lineage>
</organism>